<accession>A0ABW0VJG3</accession>
<dbReference type="Proteomes" id="UP001596066">
    <property type="component" value="Unassembled WGS sequence"/>
</dbReference>
<dbReference type="RefSeq" id="WP_346147414.1">
    <property type="nucleotide sequence ID" value="NZ_BAAAUA010000035.1"/>
</dbReference>
<comment type="caution">
    <text evidence="1">The sequence shown here is derived from an EMBL/GenBank/DDBJ whole genome shotgun (WGS) entry which is preliminary data.</text>
</comment>
<sequence>MTPREDFTEDFGITGLTKHITPPYVPGDEAGCLDMAALLFEREGRLYAEEMLEDARCLVESSLSDGVLATVWLAATGSHFDPVGAGLGIRPWLRRIEGACLSFIRRDDPTFVPTAPGPAADPALRDAVLAELRGMAPALAEAAVSARCAPPLPAVVPALAAAVAELPADLGFRLFLRAVKTYFVPIGPARKARFKEIGRRLGYHGLVVGDGNLNVWSDLVD</sequence>
<gene>
    <name evidence="1" type="ORF">ACFPZF_29580</name>
</gene>
<evidence type="ECO:0000313" key="2">
    <source>
        <dbReference type="Proteomes" id="UP001596066"/>
    </source>
</evidence>
<name>A0ABW0VJG3_9ACTN</name>
<keyword evidence="2" id="KW-1185">Reference proteome</keyword>
<evidence type="ECO:0000313" key="1">
    <source>
        <dbReference type="EMBL" id="MFC5645483.1"/>
    </source>
</evidence>
<organism evidence="1 2">
    <name type="scientific">Kitasatospora cinereorecta</name>
    <dbReference type="NCBI Taxonomy" id="285560"/>
    <lineage>
        <taxon>Bacteria</taxon>
        <taxon>Bacillati</taxon>
        <taxon>Actinomycetota</taxon>
        <taxon>Actinomycetes</taxon>
        <taxon>Kitasatosporales</taxon>
        <taxon>Streptomycetaceae</taxon>
        <taxon>Kitasatospora</taxon>
    </lineage>
</organism>
<proteinExistence type="predicted"/>
<protein>
    <submittedName>
        <fullName evidence="1">Uncharacterized protein</fullName>
    </submittedName>
</protein>
<reference evidence="2" key="1">
    <citation type="journal article" date="2019" name="Int. J. Syst. Evol. Microbiol.">
        <title>The Global Catalogue of Microorganisms (GCM) 10K type strain sequencing project: providing services to taxonomists for standard genome sequencing and annotation.</title>
        <authorList>
            <consortium name="The Broad Institute Genomics Platform"/>
            <consortium name="The Broad Institute Genome Sequencing Center for Infectious Disease"/>
            <person name="Wu L."/>
            <person name="Ma J."/>
        </authorList>
    </citation>
    <scope>NUCLEOTIDE SEQUENCE [LARGE SCALE GENOMIC DNA]</scope>
    <source>
        <strain evidence="2">CGMCC 4.1622</strain>
    </source>
</reference>
<dbReference type="EMBL" id="JBHSOC010000072">
    <property type="protein sequence ID" value="MFC5645483.1"/>
    <property type="molecule type" value="Genomic_DNA"/>
</dbReference>